<dbReference type="InterPro" id="IPR012910">
    <property type="entry name" value="Plug_dom"/>
</dbReference>
<evidence type="ECO:0000256" key="4">
    <source>
        <dbReference type="ARBA" id="ARBA00022452"/>
    </source>
</evidence>
<comment type="caution">
    <text evidence="19">The sequence shown here is derived from an EMBL/GenBank/DDBJ whole genome shotgun (WGS) entry which is preliminary data.</text>
</comment>
<reference evidence="19" key="1">
    <citation type="submission" date="2021-12" db="EMBL/GenBank/DDBJ databases">
        <authorList>
            <person name="Rodrigo-Torres L."/>
            <person name="Arahal R. D."/>
            <person name="Lucena T."/>
        </authorList>
    </citation>
    <scope>NUCLEOTIDE SEQUENCE</scope>
    <source>
        <strain evidence="19">CECT 8858</strain>
    </source>
</reference>
<keyword evidence="3 14" id="KW-0813">Transport</keyword>
<evidence type="ECO:0000313" key="19">
    <source>
        <dbReference type="EMBL" id="CAH0994053.1"/>
    </source>
</evidence>
<keyword evidence="11 14" id="KW-0472">Membrane</keyword>
<sequence>MKNLIYIFLLMTSCFAFGQTSNASFGQLRGNVTNGEEQAVEFVSIRLKEINKGTATNEKGEFIINNIKPNTYTLVASFIGFKTLEKKIKIEADKMTIISLELFENSELLKEIVVKGYINANEKVASVGKIAIKPMDLPQSIAVVDRQILDNQQVRNMSDVLVNTNGIYIMGTTGGYQEEIAGRGFSFGSSNTFKNGVRYFNGMLSDLSNVEKVEVMKGSSAILFGNVAAGGIINLVTKKPKFEFGGEISMRLGSFGLLKPTVDIFGGIGKKQKVAYRLNASYEKANSFRVGVSSERFYVNPSLLFKIGKKTEVLLEADYSNDERTPDFGAGIINYEVVELPRERFLGVAWSNYKAQQLSTSATVTHNFSENWKLTFTGAYRNYSTDLFANTRPNTGTFISKDGMWIRNIQRNQVADNYYLAQLDLTGKFNTGNINHQLLFGMDTDQFETKTTGYTQLSRYDTVNIFGTKTYKIRTDIPTLSAATLTTSPVSRVGVYVQDLIGLTKNIKFLAGVRYSYQQTGSNVLTYSTKITTNSVAFDGAFSPRLGLVIQPNKNISLFGSYSNSFTLNTGVDINGNALKPSLIDQFEIGIKNQLIDSKLSLNVTAYQIINSNLAQISLANGNTNANIKELVGEVTSKGVEVDFIARPIKNLSVIAGYSYNETRYTKSNTYIVGSLLKYNPNHTANLSANYTVSEGKLKGLNVGLTSLYFGNRQAGRSTRVQVANDSYKLIHIDAYTQIDATVGYTYKNISLRGKLANIFNVYSYNVHDDNSVNPIAPRNFLATLSLKF</sequence>
<dbReference type="RefSeq" id="WP_238803815.1">
    <property type="nucleotide sequence ID" value="NZ_CAKLPY010000001.1"/>
</dbReference>
<feature type="signal peptide" evidence="16">
    <location>
        <begin position="1"/>
        <end position="18"/>
    </location>
</feature>
<dbReference type="InterPro" id="IPR010105">
    <property type="entry name" value="TonB_sidphr_rcpt"/>
</dbReference>
<evidence type="ECO:0000313" key="20">
    <source>
        <dbReference type="Proteomes" id="UP000837932"/>
    </source>
</evidence>
<evidence type="ECO:0000256" key="13">
    <source>
        <dbReference type="ARBA" id="ARBA00023237"/>
    </source>
</evidence>
<accession>A0ABM9AJZ9</accession>
<keyword evidence="8" id="KW-0408">Iron</keyword>
<dbReference type="Gene3D" id="2.40.170.20">
    <property type="entry name" value="TonB-dependent receptor, beta-barrel domain"/>
    <property type="match status" value="1"/>
</dbReference>
<feature type="domain" description="TonB-dependent receptor-like beta-barrel" evidence="17">
    <location>
        <begin position="311"/>
        <end position="759"/>
    </location>
</feature>
<gene>
    <name evidence="19" type="primary">cntO</name>
    <name evidence="19" type="ORF">EMA8858_00160</name>
</gene>
<evidence type="ECO:0000259" key="18">
    <source>
        <dbReference type="Pfam" id="PF07715"/>
    </source>
</evidence>
<evidence type="ECO:0000256" key="16">
    <source>
        <dbReference type="SAM" id="SignalP"/>
    </source>
</evidence>
<keyword evidence="7 16" id="KW-0732">Signal</keyword>
<comment type="similarity">
    <text evidence="2 14 15">Belongs to the TonB-dependent receptor family.</text>
</comment>
<keyword evidence="9" id="KW-0406">Ion transport</keyword>
<dbReference type="Pfam" id="PF00593">
    <property type="entry name" value="TonB_dep_Rec_b-barrel"/>
    <property type="match status" value="1"/>
</dbReference>
<dbReference type="Proteomes" id="UP000837932">
    <property type="component" value="Unassembled WGS sequence"/>
</dbReference>
<keyword evidence="12 19" id="KW-0675">Receptor</keyword>
<dbReference type="InterPro" id="IPR039426">
    <property type="entry name" value="TonB-dep_rcpt-like"/>
</dbReference>
<evidence type="ECO:0000256" key="3">
    <source>
        <dbReference type="ARBA" id="ARBA00022448"/>
    </source>
</evidence>
<dbReference type="InterPro" id="IPR036942">
    <property type="entry name" value="Beta-barrel_TonB_sf"/>
</dbReference>
<dbReference type="Gene3D" id="2.60.40.1120">
    <property type="entry name" value="Carboxypeptidase-like, regulatory domain"/>
    <property type="match status" value="1"/>
</dbReference>
<dbReference type="EMBL" id="CAKLPY010000001">
    <property type="protein sequence ID" value="CAH0994053.1"/>
    <property type="molecule type" value="Genomic_DNA"/>
</dbReference>
<organism evidence="19 20">
    <name type="scientific">Emticicia aquatica</name>
    <dbReference type="NCBI Taxonomy" id="1681835"/>
    <lineage>
        <taxon>Bacteria</taxon>
        <taxon>Pseudomonadati</taxon>
        <taxon>Bacteroidota</taxon>
        <taxon>Cytophagia</taxon>
        <taxon>Cytophagales</taxon>
        <taxon>Leadbetterellaceae</taxon>
        <taxon>Emticicia</taxon>
    </lineage>
</organism>
<evidence type="ECO:0000256" key="12">
    <source>
        <dbReference type="ARBA" id="ARBA00023170"/>
    </source>
</evidence>
<dbReference type="Gene3D" id="2.170.130.10">
    <property type="entry name" value="TonB-dependent receptor, plug domain"/>
    <property type="match status" value="1"/>
</dbReference>
<evidence type="ECO:0000256" key="1">
    <source>
        <dbReference type="ARBA" id="ARBA00004571"/>
    </source>
</evidence>
<dbReference type="SUPFAM" id="SSF49464">
    <property type="entry name" value="Carboxypeptidase regulatory domain-like"/>
    <property type="match status" value="1"/>
</dbReference>
<dbReference type="Pfam" id="PF13715">
    <property type="entry name" value="CarbopepD_reg_2"/>
    <property type="match status" value="1"/>
</dbReference>
<proteinExistence type="inferred from homology"/>
<keyword evidence="6 14" id="KW-0812">Transmembrane</keyword>
<protein>
    <submittedName>
        <fullName evidence="19">Metal-pseudopaline receptor CntO</fullName>
    </submittedName>
</protein>
<dbReference type="CDD" id="cd01347">
    <property type="entry name" value="ligand_gated_channel"/>
    <property type="match status" value="1"/>
</dbReference>
<evidence type="ECO:0000256" key="14">
    <source>
        <dbReference type="PROSITE-ProRule" id="PRU01360"/>
    </source>
</evidence>
<evidence type="ECO:0000256" key="6">
    <source>
        <dbReference type="ARBA" id="ARBA00022692"/>
    </source>
</evidence>
<feature type="domain" description="TonB-dependent receptor plug" evidence="18">
    <location>
        <begin position="134"/>
        <end position="232"/>
    </location>
</feature>
<dbReference type="InterPro" id="IPR000531">
    <property type="entry name" value="Beta-barrel_TonB"/>
</dbReference>
<feature type="chain" id="PRO_5047397251" evidence="16">
    <location>
        <begin position="19"/>
        <end position="789"/>
    </location>
</feature>
<keyword evidence="4 14" id="KW-1134">Transmembrane beta strand</keyword>
<comment type="subcellular location">
    <subcellularLocation>
        <location evidence="1 14">Cell outer membrane</location>
        <topology evidence="1 14">Multi-pass membrane protein</topology>
    </subcellularLocation>
</comment>
<dbReference type="InterPro" id="IPR008969">
    <property type="entry name" value="CarboxyPept-like_regulatory"/>
</dbReference>
<dbReference type="InterPro" id="IPR037066">
    <property type="entry name" value="Plug_dom_sf"/>
</dbReference>
<name>A0ABM9AJZ9_9BACT</name>
<keyword evidence="5" id="KW-0410">Iron transport</keyword>
<evidence type="ECO:0000256" key="9">
    <source>
        <dbReference type="ARBA" id="ARBA00023065"/>
    </source>
</evidence>
<dbReference type="SUPFAM" id="SSF56935">
    <property type="entry name" value="Porins"/>
    <property type="match status" value="1"/>
</dbReference>
<dbReference type="Pfam" id="PF07715">
    <property type="entry name" value="Plug"/>
    <property type="match status" value="1"/>
</dbReference>
<evidence type="ECO:0000256" key="15">
    <source>
        <dbReference type="RuleBase" id="RU003357"/>
    </source>
</evidence>
<dbReference type="PANTHER" id="PTHR32552:SF68">
    <property type="entry name" value="FERRICHROME OUTER MEMBRANE TRANSPORTER_PHAGE RECEPTOR"/>
    <property type="match status" value="1"/>
</dbReference>
<evidence type="ECO:0000256" key="10">
    <source>
        <dbReference type="ARBA" id="ARBA00023077"/>
    </source>
</evidence>
<keyword evidence="20" id="KW-1185">Reference proteome</keyword>
<keyword evidence="10 15" id="KW-0798">TonB box</keyword>
<keyword evidence="13 14" id="KW-0998">Cell outer membrane</keyword>
<evidence type="ECO:0000259" key="17">
    <source>
        <dbReference type="Pfam" id="PF00593"/>
    </source>
</evidence>
<dbReference type="PANTHER" id="PTHR32552">
    <property type="entry name" value="FERRICHROME IRON RECEPTOR-RELATED"/>
    <property type="match status" value="1"/>
</dbReference>
<evidence type="ECO:0000256" key="5">
    <source>
        <dbReference type="ARBA" id="ARBA00022496"/>
    </source>
</evidence>
<dbReference type="PROSITE" id="PS52016">
    <property type="entry name" value="TONB_DEPENDENT_REC_3"/>
    <property type="match status" value="1"/>
</dbReference>
<evidence type="ECO:0000256" key="2">
    <source>
        <dbReference type="ARBA" id="ARBA00009810"/>
    </source>
</evidence>
<dbReference type="NCBIfam" id="TIGR01783">
    <property type="entry name" value="TonB-siderophor"/>
    <property type="match status" value="1"/>
</dbReference>
<evidence type="ECO:0000256" key="7">
    <source>
        <dbReference type="ARBA" id="ARBA00022729"/>
    </source>
</evidence>
<evidence type="ECO:0000256" key="11">
    <source>
        <dbReference type="ARBA" id="ARBA00023136"/>
    </source>
</evidence>
<evidence type="ECO:0000256" key="8">
    <source>
        <dbReference type="ARBA" id="ARBA00023004"/>
    </source>
</evidence>